<evidence type="ECO:0000313" key="8">
    <source>
        <dbReference type="Proteomes" id="UP000027138"/>
    </source>
</evidence>
<dbReference type="SUPFAM" id="SSF101936">
    <property type="entry name" value="DNA-binding pseudobarrel domain"/>
    <property type="match status" value="1"/>
</dbReference>
<dbReference type="GO" id="GO:0003677">
    <property type="term" value="F:DNA binding"/>
    <property type="evidence" value="ECO:0007669"/>
    <property type="project" value="UniProtKB-KW"/>
</dbReference>
<evidence type="ECO:0000256" key="2">
    <source>
        <dbReference type="ARBA" id="ARBA00023015"/>
    </source>
</evidence>
<proteinExistence type="predicted"/>
<dbReference type="InterPro" id="IPR003340">
    <property type="entry name" value="B3_DNA-bd"/>
</dbReference>
<dbReference type="EMBL" id="KK914639">
    <property type="protein sequence ID" value="KDP30881.1"/>
    <property type="molecule type" value="Genomic_DNA"/>
</dbReference>
<keyword evidence="3" id="KW-0238">DNA-binding</keyword>
<evidence type="ECO:0000256" key="1">
    <source>
        <dbReference type="ARBA" id="ARBA00004123"/>
    </source>
</evidence>
<dbReference type="Proteomes" id="UP000027138">
    <property type="component" value="Unassembled WGS sequence"/>
</dbReference>
<dbReference type="Pfam" id="PF02362">
    <property type="entry name" value="B3"/>
    <property type="match status" value="1"/>
</dbReference>
<evidence type="ECO:0000313" key="7">
    <source>
        <dbReference type="EMBL" id="KDP30881.1"/>
    </source>
</evidence>
<sequence length="80" mass="9590">MPTVLTMKFTINFLGYEQRLNIPMHFARSLLGEESKDVWMFAPGSIRGWSVRYITYTRKGSMWRARFENGWHQFVKENEL</sequence>
<feature type="domain" description="TF-B3" evidence="6">
    <location>
        <begin position="5"/>
        <end position="80"/>
    </location>
</feature>
<evidence type="ECO:0000256" key="3">
    <source>
        <dbReference type="ARBA" id="ARBA00023125"/>
    </source>
</evidence>
<protein>
    <recommendedName>
        <fullName evidence="6">TF-B3 domain-containing protein</fullName>
    </recommendedName>
</protein>
<dbReference type="Gene3D" id="2.40.330.10">
    <property type="entry name" value="DNA-binding pseudobarrel domain"/>
    <property type="match status" value="1"/>
</dbReference>
<gene>
    <name evidence="7" type="ORF">JCGZ_16144</name>
</gene>
<dbReference type="AlphaFoldDB" id="A0A067K3S9"/>
<keyword evidence="4" id="KW-0804">Transcription</keyword>
<name>A0A067K3S9_JATCU</name>
<comment type="subcellular location">
    <subcellularLocation>
        <location evidence="1">Nucleus</location>
    </subcellularLocation>
</comment>
<keyword evidence="5" id="KW-0539">Nucleus</keyword>
<evidence type="ECO:0000256" key="5">
    <source>
        <dbReference type="ARBA" id="ARBA00023242"/>
    </source>
</evidence>
<dbReference type="PROSITE" id="PS50863">
    <property type="entry name" value="B3"/>
    <property type="match status" value="1"/>
</dbReference>
<organism evidence="7 8">
    <name type="scientific">Jatropha curcas</name>
    <name type="common">Barbados nut</name>
    <dbReference type="NCBI Taxonomy" id="180498"/>
    <lineage>
        <taxon>Eukaryota</taxon>
        <taxon>Viridiplantae</taxon>
        <taxon>Streptophyta</taxon>
        <taxon>Embryophyta</taxon>
        <taxon>Tracheophyta</taxon>
        <taxon>Spermatophyta</taxon>
        <taxon>Magnoliopsida</taxon>
        <taxon>eudicotyledons</taxon>
        <taxon>Gunneridae</taxon>
        <taxon>Pentapetalae</taxon>
        <taxon>rosids</taxon>
        <taxon>fabids</taxon>
        <taxon>Malpighiales</taxon>
        <taxon>Euphorbiaceae</taxon>
        <taxon>Crotonoideae</taxon>
        <taxon>Jatropheae</taxon>
        <taxon>Jatropha</taxon>
    </lineage>
</organism>
<dbReference type="InterPro" id="IPR015300">
    <property type="entry name" value="DNA-bd_pseudobarrel_sf"/>
</dbReference>
<reference evidence="7 8" key="1">
    <citation type="journal article" date="2014" name="PLoS ONE">
        <title>Global Analysis of Gene Expression Profiles in Physic Nut (Jatropha curcas L.) Seedlings Exposed to Salt Stress.</title>
        <authorList>
            <person name="Zhang L."/>
            <person name="Zhang C."/>
            <person name="Wu P."/>
            <person name="Chen Y."/>
            <person name="Li M."/>
            <person name="Jiang H."/>
            <person name="Wu G."/>
        </authorList>
    </citation>
    <scope>NUCLEOTIDE SEQUENCE [LARGE SCALE GENOMIC DNA]</scope>
    <source>
        <strain evidence="8">cv. GZQX0401</strain>
        <tissue evidence="7">Young leaves</tissue>
    </source>
</reference>
<keyword evidence="2" id="KW-0805">Transcription regulation</keyword>
<dbReference type="GO" id="GO:0005634">
    <property type="term" value="C:nucleus"/>
    <property type="evidence" value="ECO:0007669"/>
    <property type="project" value="UniProtKB-SubCell"/>
</dbReference>
<accession>A0A067K3S9</accession>
<evidence type="ECO:0000256" key="4">
    <source>
        <dbReference type="ARBA" id="ARBA00023163"/>
    </source>
</evidence>
<evidence type="ECO:0000259" key="6">
    <source>
        <dbReference type="PROSITE" id="PS50863"/>
    </source>
</evidence>
<keyword evidence="8" id="KW-1185">Reference proteome</keyword>